<dbReference type="EMBL" id="CP029145">
    <property type="protein sequence ID" value="AWM34728.1"/>
    <property type="molecule type" value="Genomic_DNA"/>
</dbReference>
<accession>A0A2Z3GNC1</accession>
<feature type="transmembrane region" description="Helical" evidence="12">
    <location>
        <begin position="183"/>
        <end position="202"/>
    </location>
</feature>
<evidence type="ECO:0000256" key="12">
    <source>
        <dbReference type="SAM" id="Phobius"/>
    </source>
</evidence>
<evidence type="ECO:0000256" key="5">
    <source>
        <dbReference type="ARBA" id="ARBA00022617"/>
    </source>
</evidence>
<dbReference type="Proteomes" id="UP000245999">
    <property type="component" value="Chromosome"/>
</dbReference>
<organism evidence="14 15">
    <name type="scientific">Hymenobacter nivis</name>
    <dbReference type="NCBI Taxonomy" id="1850093"/>
    <lineage>
        <taxon>Bacteria</taxon>
        <taxon>Pseudomonadati</taxon>
        <taxon>Bacteroidota</taxon>
        <taxon>Cytophagia</taxon>
        <taxon>Cytophagales</taxon>
        <taxon>Hymenobacteraceae</taxon>
        <taxon>Hymenobacter</taxon>
    </lineage>
</organism>
<dbReference type="InterPro" id="IPR000516">
    <property type="entry name" value="Ni-dep_Hydgase_cyt-B"/>
</dbReference>
<evidence type="ECO:0000256" key="11">
    <source>
        <dbReference type="ARBA" id="ARBA00023136"/>
    </source>
</evidence>
<comment type="similarity">
    <text evidence="2">Belongs to the HupC/HyaC/HydC family.</text>
</comment>
<dbReference type="InterPro" id="IPR051542">
    <property type="entry name" value="Hydrogenase_cytochrome"/>
</dbReference>
<evidence type="ECO:0000313" key="14">
    <source>
        <dbReference type="EMBL" id="AWM34728.1"/>
    </source>
</evidence>
<keyword evidence="11 12" id="KW-0472">Membrane</keyword>
<keyword evidence="8" id="KW-0249">Electron transport</keyword>
<evidence type="ECO:0000256" key="1">
    <source>
        <dbReference type="ARBA" id="ARBA00004651"/>
    </source>
</evidence>
<keyword evidence="3" id="KW-0813">Transport</keyword>
<evidence type="ECO:0000256" key="3">
    <source>
        <dbReference type="ARBA" id="ARBA00022448"/>
    </source>
</evidence>
<dbReference type="GO" id="GO:0022904">
    <property type="term" value="P:respiratory electron transport chain"/>
    <property type="evidence" value="ECO:0007669"/>
    <property type="project" value="InterPro"/>
</dbReference>
<feature type="domain" description="Cytochrome b561 bacterial/Ni-hydrogenase" evidence="13">
    <location>
        <begin position="54"/>
        <end position="255"/>
    </location>
</feature>
<dbReference type="PANTHER" id="PTHR30485">
    <property type="entry name" value="NI/FE-HYDROGENASE 1 B-TYPE CYTOCHROME SUBUNIT"/>
    <property type="match status" value="1"/>
</dbReference>
<dbReference type="InterPro" id="IPR011577">
    <property type="entry name" value="Cyt_b561_bac/Ni-Hgenase"/>
</dbReference>
<dbReference type="GO" id="GO:0005506">
    <property type="term" value="F:iron ion binding"/>
    <property type="evidence" value="ECO:0007669"/>
    <property type="project" value="InterPro"/>
</dbReference>
<evidence type="ECO:0000256" key="9">
    <source>
        <dbReference type="ARBA" id="ARBA00022989"/>
    </source>
</evidence>
<proteinExistence type="inferred from homology"/>
<dbReference type="GO" id="GO:0020037">
    <property type="term" value="F:heme binding"/>
    <property type="evidence" value="ECO:0007669"/>
    <property type="project" value="TreeGrafter"/>
</dbReference>
<dbReference type="AlphaFoldDB" id="A0A2Z3GNC1"/>
<dbReference type="PRINTS" id="PR00161">
    <property type="entry name" value="NIHGNASECYTB"/>
</dbReference>
<keyword evidence="6 12" id="KW-0812">Transmembrane</keyword>
<reference evidence="15" key="1">
    <citation type="submission" date="2018-04" db="EMBL/GenBank/DDBJ databases">
        <title>Complete genome of Antarctic heterotrophic bacterium Hymenobacter nivis.</title>
        <authorList>
            <person name="Terashima M."/>
        </authorList>
    </citation>
    <scope>NUCLEOTIDE SEQUENCE [LARGE SCALE GENOMIC DNA]</scope>
    <source>
        <strain evidence="15">NBRC 111535</strain>
    </source>
</reference>
<dbReference type="PANTHER" id="PTHR30485:SF0">
    <property type="entry name" value="NI_FE-HYDROGENASE 1 B-TYPE CYTOCHROME SUBUNIT-RELATED"/>
    <property type="match status" value="1"/>
</dbReference>
<evidence type="ECO:0000256" key="10">
    <source>
        <dbReference type="ARBA" id="ARBA00023004"/>
    </source>
</evidence>
<dbReference type="GO" id="GO:0009055">
    <property type="term" value="F:electron transfer activity"/>
    <property type="evidence" value="ECO:0007669"/>
    <property type="project" value="InterPro"/>
</dbReference>
<sequence length="265" mass="29093">MLGSSLAHVSGPHGVSCESSDCRSSVSPHFVTTSLMVPSPVSVQKTDSNSTHDYSAPLRVWHWGSALLVTGQLLTILFLKVIVNARSAVPEFIQAASKDGAAPTEQQGRAFAHIISDRIWQWHIAIGLGLAAFWLLRVLMELRGPAEVRFSTRLMLVARKYRLAPPADKGDARHALFAKTTYALFYLFLTVMVITGLALTWADDVPFLHSIEHTVGDIHGVTMYLILTYFVVHLAGVVWSEITKDHGLISRMISGEAKLPRRGPA</sequence>
<gene>
    <name evidence="14" type="ORF">DDQ68_19280</name>
</gene>
<dbReference type="Pfam" id="PF01292">
    <property type="entry name" value="Ni_hydr_CYTB"/>
    <property type="match status" value="1"/>
</dbReference>
<evidence type="ECO:0000256" key="2">
    <source>
        <dbReference type="ARBA" id="ARBA00008622"/>
    </source>
</evidence>
<dbReference type="InterPro" id="IPR016174">
    <property type="entry name" value="Di-haem_cyt_TM"/>
</dbReference>
<evidence type="ECO:0000256" key="4">
    <source>
        <dbReference type="ARBA" id="ARBA00022475"/>
    </source>
</evidence>
<keyword evidence="9 12" id="KW-1133">Transmembrane helix</keyword>
<evidence type="ECO:0000259" key="13">
    <source>
        <dbReference type="Pfam" id="PF01292"/>
    </source>
</evidence>
<dbReference type="GO" id="GO:0005886">
    <property type="term" value="C:plasma membrane"/>
    <property type="evidence" value="ECO:0007669"/>
    <property type="project" value="UniProtKB-SubCell"/>
</dbReference>
<feature type="transmembrane region" description="Helical" evidence="12">
    <location>
        <begin position="222"/>
        <end position="242"/>
    </location>
</feature>
<dbReference type="OrthoDB" id="5615941at2"/>
<comment type="subcellular location">
    <subcellularLocation>
        <location evidence="1">Cell membrane</location>
        <topology evidence="1">Multi-pass membrane protein</topology>
    </subcellularLocation>
</comment>
<evidence type="ECO:0000256" key="7">
    <source>
        <dbReference type="ARBA" id="ARBA00022723"/>
    </source>
</evidence>
<keyword evidence="7" id="KW-0479">Metal-binding</keyword>
<keyword evidence="10" id="KW-0408">Iron</keyword>
<dbReference type="Gene3D" id="1.20.950.20">
    <property type="entry name" value="Transmembrane di-heme cytochromes, Chain C"/>
    <property type="match status" value="1"/>
</dbReference>
<keyword evidence="15" id="KW-1185">Reference proteome</keyword>
<name>A0A2Z3GNC1_9BACT</name>
<feature type="transmembrane region" description="Helical" evidence="12">
    <location>
        <begin position="119"/>
        <end position="139"/>
    </location>
</feature>
<dbReference type="SUPFAM" id="SSF81342">
    <property type="entry name" value="Transmembrane di-heme cytochromes"/>
    <property type="match status" value="1"/>
</dbReference>
<evidence type="ECO:0000256" key="8">
    <source>
        <dbReference type="ARBA" id="ARBA00022982"/>
    </source>
</evidence>
<evidence type="ECO:0000313" key="15">
    <source>
        <dbReference type="Proteomes" id="UP000245999"/>
    </source>
</evidence>
<evidence type="ECO:0000256" key="6">
    <source>
        <dbReference type="ARBA" id="ARBA00022692"/>
    </source>
</evidence>
<dbReference type="KEGG" id="hnv:DDQ68_19280"/>
<protein>
    <recommendedName>
        <fullName evidence="13">Cytochrome b561 bacterial/Ni-hydrogenase domain-containing protein</fullName>
    </recommendedName>
</protein>
<keyword evidence="4" id="KW-1003">Cell membrane</keyword>
<keyword evidence="5" id="KW-0349">Heme</keyword>